<dbReference type="AlphaFoldDB" id="A0A835MBK9"/>
<proteinExistence type="predicted"/>
<reference evidence="1 2" key="1">
    <citation type="submission" date="2020-10" db="EMBL/GenBank/DDBJ databases">
        <title>The Coptis chinensis genome and diversification of protoberbering-type alkaloids.</title>
        <authorList>
            <person name="Wang B."/>
            <person name="Shu S."/>
            <person name="Song C."/>
            <person name="Liu Y."/>
        </authorList>
    </citation>
    <scope>NUCLEOTIDE SEQUENCE [LARGE SCALE GENOMIC DNA]</scope>
    <source>
        <strain evidence="1">HL-2020</strain>
        <tissue evidence="1">Leaf</tissue>
    </source>
</reference>
<evidence type="ECO:0000313" key="1">
    <source>
        <dbReference type="EMBL" id="KAF9626590.1"/>
    </source>
</evidence>
<dbReference type="InterPro" id="IPR036164">
    <property type="entry name" value="bL21-like_sf"/>
</dbReference>
<organism evidence="1 2">
    <name type="scientific">Coptis chinensis</name>
    <dbReference type="NCBI Taxonomy" id="261450"/>
    <lineage>
        <taxon>Eukaryota</taxon>
        <taxon>Viridiplantae</taxon>
        <taxon>Streptophyta</taxon>
        <taxon>Embryophyta</taxon>
        <taxon>Tracheophyta</taxon>
        <taxon>Spermatophyta</taxon>
        <taxon>Magnoliopsida</taxon>
        <taxon>Ranunculales</taxon>
        <taxon>Ranunculaceae</taxon>
        <taxon>Coptidoideae</taxon>
        <taxon>Coptis</taxon>
    </lineage>
</organism>
<evidence type="ECO:0000313" key="2">
    <source>
        <dbReference type="Proteomes" id="UP000631114"/>
    </source>
</evidence>
<gene>
    <name evidence="1" type="ORF">IFM89_036105</name>
</gene>
<accession>A0A835MBK9</accession>
<sequence length="71" mass="8324">MQGLDPKGIVYKYKNRKNYRRNIGHRPVLQNPLVGFEMDEGDGIFYRSAEGCGGRNWQLKRRTQSNRIIIL</sequence>
<keyword evidence="2" id="KW-1185">Reference proteome</keyword>
<dbReference type="SUPFAM" id="SSF141091">
    <property type="entry name" value="L21p-like"/>
    <property type="match status" value="1"/>
</dbReference>
<dbReference type="Proteomes" id="UP000631114">
    <property type="component" value="Unassembled WGS sequence"/>
</dbReference>
<dbReference type="EMBL" id="JADFTS010000001">
    <property type="protein sequence ID" value="KAF9626590.1"/>
    <property type="molecule type" value="Genomic_DNA"/>
</dbReference>
<name>A0A835MBK9_9MAGN</name>
<protein>
    <submittedName>
        <fullName evidence="1">Uncharacterized protein</fullName>
    </submittedName>
</protein>
<comment type="caution">
    <text evidence="1">The sequence shown here is derived from an EMBL/GenBank/DDBJ whole genome shotgun (WGS) entry which is preliminary data.</text>
</comment>